<name>A0ABM1ES13_PRICU</name>
<dbReference type="Gene3D" id="2.60.120.650">
    <property type="entry name" value="Cupin"/>
    <property type="match status" value="1"/>
</dbReference>
<dbReference type="PANTHER" id="PTHR12480:SF19">
    <property type="entry name" value="CUPIN-LIKE DOMAIN-CONTAINING PROTEIN"/>
    <property type="match status" value="1"/>
</dbReference>
<accession>A0ABM1ES13</accession>
<feature type="domain" description="JmjC" evidence="2">
    <location>
        <begin position="227"/>
        <end position="337"/>
    </location>
</feature>
<dbReference type="PANTHER" id="PTHR12480">
    <property type="entry name" value="ARGININE DEMETHYLASE AND LYSYL-HYDROXYLASE JMJD"/>
    <property type="match status" value="1"/>
</dbReference>
<evidence type="ECO:0000259" key="2">
    <source>
        <dbReference type="PROSITE" id="PS51184"/>
    </source>
</evidence>
<dbReference type="InterPro" id="IPR041667">
    <property type="entry name" value="Cupin_8"/>
</dbReference>
<keyword evidence="1" id="KW-0472">Membrane</keyword>
<dbReference type="RefSeq" id="XP_014674984.1">
    <property type="nucleotide sequence ID" value="XM_014819498.1"/>
</dbReference>
<dbReference type="InterPro" id="IPR050910">
    <property type="entry name" value="JMJD6_ArgDemeth/LysHydrox"/>
</dbReference>
<dbReference type="SUPFAM" id="SSF51197">
    <property type="entry name" value="Clavaminate synthase-like"/>
    <property type="match status" value="1"/>
</dbReference>
<organism evidence="3 4">
    <name type="scientific">Priapulus caudatus</name>
    <name type="common">Priapulid worm</name>
    <dbReference type="NCBI Taxonomy" id="37621"/>
    <lineage>
        <taxon>Eukaryota</taxon>
        <taxon>Metazoa</taxon>
        <taxon>Ecdysozoa</taxon>
        <taxon>Scalidophora</taxon>
        <taxon>Priapulida</taxon>
        <taxon>Priapulimorpha</taxon>
        <taxon>Priapulimorphida</taxon>
        <taxon>Priapulidae</taxon>
        <taxon>Priapulus</taxon>
    </lineage>
</organism>
<dbReference type="Proteomes" id="UP000695022">
    <property type="component" value="Unplaced"/>
</dbReference>
<keyword evidence="3" id="KW-1185">Reference proteome</keyword>
<reference evidence="4" key="1">
    <citation type="submission" date="2025-08" db="UniProtKB">
        <authorList>
            <consortium name="RefSeq"/>
        </authorList>
    </citation>
    <scope>IDENTIFICATION</scope>
</reference>
<dbReference type="Pfam" id="PF13621">
    <property type="entry name" value="Cupin_8"/>
    <property type="match status" value="1"/>
</dbReference>
<dbReference type="InterPro" id="IPR003347">
    <property type="entry name" value="JmjC_dom"/>
</dbReference>
<feature type="transmembrane region" description="Helical" evidence="1">
    <location>
        <begin position="53"/>
        <end position="72"/>
    </location>
</feature>
<proteinExistence type="predicted"/>
<sequence length="337" mass="38650">MSETKDLCDSFSKIYEKALLLGLGDKDLSALDSVKRLRRACNHKAAPKVPKKIVICGVFVTILAILLGIIHLEFYSRRGLAKFWLTVYHNYNLERERCIFVMPDKMVDVFRPPVDCGMCRNVTSVDRVSNLSPSVFEEMYAYSGRPLLVADGTQNWTAMGLFTFDFFKNVYAEDSPVLENFEKNCQFFPYKTEFKNLRQVFQMSKERSQMTDGSKPWYIGWSNCDSSAANVLRQHYQRPYFLPVDSESSKTDWIFMGVPGYGAHMHVDAVGNPSWQAQISGSKTWTLQPPPECYTECREMEVTVHPGEIIVLDTNRWFHKTLVIGDQMSIVIGSEYN</sequence>
<dbReference type="PROSITE" id="PS51184">
    <property type="entry name" value="JMJC"/>
    <property type="match status" value="1"/>
</dbReference>
<evidence type="ECO:0000313" key="3">
    <source>
        <dbReference type="Proteomes" id="UP000695022"/>
    </source>
</evidence>
<protein>
    <submittedName>
        <fullName evidence="4">Uncharacterized protein LOC106815073</fullName>
    </submittedName>
</protein>
<evidence type="ECO:0000256" key="1">
    <source>
        <dbReference type="SAM" id="Phobius"/>
    </source>
</evidence>
<evidence type="ECO:0000313" key="4">
    <source>
        <dbReference type="RefSeq" id="XP_014674984.1"/>
    </source>
</evidence>
<gene>
    <name evidence="4" type="primary">LOC106815073</name>
</gene>
<keyword evidence="1" id="KW-0812">Transmembrane</keyword>
<dbReference type="GeneID" id="106815073"/>
<keyword evidence="1" id="KW-1133">Transmembrane helix</keyword>